<keyword evidence="3" id="KW-0653">Protein transport</keyword>
<sequence length="1061" mass="118262">MASAILPSLRLRPSFSAATSPSSSSSSAGNVKPRPVVILPGLGNNSEDYKKLEVTLGEYGVPAVVAAVSRLDWFRNAAGLVDPAYWRGTLRPRPVLDWYLNRIDDAVREANELAQGQGLSLIGHSAGGWLARVYMEEYGNSDISLLLTLGTPHLPPPRGQPGVIDQTRGLLYYVEENCAKAVYTPELRYVCIAGRYIRGARLVDNADANVDSDVTVGIDNGEAISELAIATNKKTGSSGPSFRARFVGQGYKQVCGRADVWGDGVVPEVSAHLEGALNVSFDGVYHSPVGSDDEIRPWYGSPAIGTQLVEGISLNLSEISEVFASDRAFEGLSNLKLLNFYDLSFDGETRVHLPNGLSYLPRKLRYLRWDGYPLKTMPSRFCPEFLVELCMSNSDLEKLWDGIQPLRNLKKMDLSRCKYLVEIPDLSKATNLEELNISYCQSLVEVTPSIKNLKGLSCFYLTNCIQLKNIPIGIALKSLETVGMSGCSSLMHFPEFSWNTRRLYLSSTKIEELPSSISHLSCLVELDMSDCQRLRTLPSYLGHLISLKSMNLDGCKHLENLPDTLQNLTSLETLEVSGCLNVNKFPHVATNIEVLRISETSIEEIPARICNLSQLRSLDISENKRLTSLPVSISELRSLEKLKLSGCSVLESFPPEICQTMTCLRWFALDRTSIKELPENIGNLVAIEVLQASRTAIRRAPWSIARLTRLQVLAIGNSFYTPEGLLHSFCPPLSRFDDLRALSLSNMNMIEIPNSIGNLWNLLELDLSGNNFEFIPASIKRLTRLNRLNLNNCQRLQALPDELPRGLLYLYIHSCTSLVSISGCFNQYCLRQFVASNCYKLDQAARILIHRNMKLESAKPEHSYFPGSDVPTCFNHQVMGPSLNIHLPHNESSSDILGFSACIMIGVDGLYPMNNLKIHCSCILKDADDCELVVMDEVWYPDPTAFTNMSFGSDHLLLFSRTCMSMEAYNEALFEFSIENTEGDSFSPLGEVKKCAVHLISFKDMMQEFSNDSEKIQNSDLDLSKAFDDARVLKRSAYETEFLHKEQPRSKRIKFLPVHLA</sequence>
<keyword evidence="3" id="KW-0472">Membrane</keyword>
<comment type="function">
    <text evidence="3">Involved in inositol deacylation of GPI-anchored proteins which plays important roles in the quality control and ER-associated degradation of GPI-anchored proteins.</text>
</comment>
<dbReference type="FunFam" id="3.80.10.10:FF:000386">
    <property type="entry name" value="Disease resistance protein RPS4"/>
    <property type="match status" value="1"/>
</dbReference>
<name>A0A8S2AL27_ARAAE</name>
<proteinExistence type="inferred from homology"/>
<dbReference type="InterPro" id="IPR055414">
    <property type="entry name" value="LRR_R13L4/SHOC2-like"/>
</dbReference>
<feature type="domain" description="C-JID" evidence="5">
    <location>
        <begin position="865"/>
        <end position="1000"/>
    </location>
</feature>
<dbReference type="InterPro" id="IPR011713">
    <property type="entry name" value="Leu-rich_rpt_3"/>
</dbReference>
<dbReference type="GO" id="GO:0009507">
    <property type="term" value="C:chloroplast"/>
    <property type="evidence" value="ECO:0007669"/>
    <property type="project" value="TreeGrafter"/>
</dbReference>
<evidence type="ECO:0000259" key="4">
    <source>
        <dbReference type="Pfam" id="PF07819"/>
    </source>
</evidence>
<comment type="similarity">
    <text evidence="3">Belongs to the GPI inositol-deacylase family.</text>
</comment>
<dbReference type="SUPFAM" id="SSF52058">
    <property type="entry name" value="L domain-like"/>
    <property type="match status" value="2"/>
</dbReference>
<dbReference type="Pfam" id="PF20160">
    <property type="entry name" value="C-JID"/>
    <property type="match status" value="1"/>
</dbReference>
<dbReference type="Pfam" id="PF23598">
    <property type="entry name" value="LRR_14"/>
    <property type="match status" value="2"/>
</dbReference>
<dbReference type="SUPFAM" id="SSF53474">
    <property type="entry name" value="alpha/beta-Hydrolases"/>
    <property type="match status" value="1"/>
</dbReference>
<feature type="domain" description="GPI inositol-deacylase PGAP1-like alpha/beta" evidence="4">
    <location>
        <begin position="111"/>
        <end position="158"/>
    </location>
</feature>
<evidence type="ECO:0000259" key="5">
    <source>
        <dbReference type="Pfam" id="PF20160"/>
    </source>
</evidence>
<dbReference type="Proteomes" id="UP000682877">
    <property type="component" value="Chromosome 6"/>
</dbReference>
<evidence type="ECO:0000256" key="3">
    <source>
        <dbReference type="RuleBase" id="RU365011"/>
    </source>
</evidence>
<keyword evidence="1" id="KW-0433">Leucine-rich repeat</keyword>
<evidence type="ECO:0000256" key="1">
    <source>
        <dbReference type="ARBA" id="ARBA00022614"/>
    </source>
</evidence>
<dbReference type="GO" id="GO:0016788">
    <property type="term" value="F:hydrolase activity, acting on ester bonds"/>
    <property type="evidence" value="ECO:0007669"/>
    <property type="project" value="InterPro"/>
</dbReference>
<keyword evidence="3" id="KW-0813">Transport</keyword>
<dbReference type="SMART" id="SM00369">
    <property type="entry name" value="LRR_TYP"/>
    <property type="match status" value="5"/>
</dbReference>
<dbReference type="AlphaFoldDB" id="A0A8S2AL27"/>
<dbReference type="Gene3D" id="3.40.50.1820">
    <property type="entry name" value="alpha/beta hydrolase"/>
    <property type="match status" value="1"/>
</dbReference>
<dbReference type="Pfam" id="PF07819">
    <property type="entry name" value="PGAP1"/>
    <property type="match status" value="1"/>
</dbReference>
<dbReference type="PANTHER" id="PTHR47909:SF2">
    <property type="entry name" value="GPI INOSITOL-DEACYLASE"/>
    <property type="match status" value="1"/>
</dbReference>
<evidence type="ECO:0000259" key="6">
    <source>
        <dbReference type="Pfam" id="PF23598"/>
    </source>
</evidence>
<dbReference type="InterPro" id="IPR032675">
    <property type="entry name" value="LRR_dom_sf"/>
</dbReference>
<dbReference type="EC" id="3.1.-.-" evidence="3"/>
<dbReference type="Pfam" id="PF07725">
    <property type="entry name" value="LRR_3"/>
    <property type="match status" value="1"/>
</dbReference>
<feature type="domain" description="Disease resistance R13L4/SHOC-2-like LRR" evidence="6">
    <location>
        <begin position="442"/>
        <end position="578"/>
    </location>
</feature>
<dbReference type="InterPro" id="IPR012908">
    <property type="entry name" value="PGAP1-ab_dom-like"/>
</dbReference>
<feature type="domain" description="Disease resistance R13L4/SHOC-2-like LRR" evidence="6">
    <location>
        <begin position="642"/>
        <end position="725"/>
    </location>
</feature>
<dbReference type="EMBL" id="LR999456">
    <property type="protein sequence ID" value="CAE6106849.1"/>
    <property type="molecule type" value="Genomic_DNA"/>
</dbReference>
<dbReference type="Pfam" id="PF00560">
    <property type="entry name" value="LRR_1"/>
    <property type="match status" value="1"/>
</dbReference>
<evidence type="ECO:0000313" key="7">
    <source>
        <dbReference type="EMBL" id="CAE6106849.1"/>
    </source>
</evidence>
<protein>
    <recommendedName>
        <fullName evidence="3">GPI inositol-deacylase</fullName>
        <ecNumber evidence="3">3.1.-.-</ecNumber>
    </recommendedName>
</protein>
<keyword evidence="3" id="KW-0256">Endoplasmic reticulum</keyword>
<accession>A0A8S2AL27</accession>
<keyword evidence="2" id="KW-0677">Repeat</keyword>
<keyword evidence="3" id="KW-0378">Hydrolase</keyword>
<evidence type="ECO:0000313" key="8">
    <source>
        <dbReference type="Proteomes" id="UP000682877"/>
    </source>
</evidence>
<dbReference type="InterPro" id="IPR045344">
    <property type="entry name" value="C-JID"/>
</dbReference>
<organism evidence="7 8">
    <name type="scientific">Arabidopsis arenosa</name>
    <name type="common">Sand rock-cress</name>
    <name type="synonym">Cardaminopsis arenosa</name>
    <dbReference type="NCBI Taxonomy" id="38785"/>
    <lineage>
        <taxon>Eukaryota</taxon>
        <taxon>Viridiplantae</taxon>
        <taxon>Streptophyta</taxon>
        <taxon>Embryophyta</taxon>
        <taxon>Tracheophyta</taxon>
        <taxon>Spermatophyta</taxon>
        <taxon>Magnoliopsida</taxon>
        <taxon>eudicotyledons</taxon>
        <taxon>Gunneridae</taxon>
        <taxon>Pentapetalae</taxon>
        <taxon>rosids</taxon>
        <taxon>malvids</taxon>
        <taxon>Brassicales</taxon>
        <taxon>Brassicaceae</taxon>
        <taxon>Camelineae</taxon>
        <taxon>Arabidopsis</taxon>
    </lineage>
</organism>
<evidence type="ECO:0000256" key="2">
    <source>
        <dbReference type="ARBA" id="ARBA00022737"/>
    </source>
</evidence>
<reference evidence="7" key="1">
    <citation type="submission" date="2021-01" db="EMBL/GenBank/DDBJ databases">
        <authorList>
            <person name="Bezrukov I."/>
        </authorList>
    </citation>
    <scope>NUCLEOTIDE SEQUENCE</scope>
</reference>
<dbReference type="InterPro" id="IPR001611">
    <property type="entry name" value="Leu-rich_rpt"/>
</dbReference>
<dbReference type="GO" id="GO:0015031">
    <property type="term" value="P:protein transport"/>
    <property type="evidence" value="ECO:0007669"/>
    <property type="project" value="UniProtKB-KW"/>
</dbReference>
<dbReference type="PANTHER" id="PTHR47909">
    <property type="entry name" value="ALPHA/BETA-HYDROLASES SUPERFAMILY PROTEIN"/>
    <property type="match status" value="1"/>
</dbReference>
<dbReference type="InterPro" id="IPR029058">
    <property type="entry name" value="AB_hydrolase_fold"/>
</dbReference>
<dbReference type="InterPro" id="IPR003591">
    <property type="entry name" value="Leu-rich_rpt_typical-subtyp"/>
</dbReference>
<dbReference type="Gene3D" id="3.80.10.10">
    <property type="entry name" value="Ribonuclease Inhibitor"/>
    <property type="match status" value="4"/>
</dbReference>
<dbReference type="GO" id="GO:0005789">
    <property type="term" value="C:endoplasmic reticulum membrane"/>
    <property type="evidence" value="ECO:0007669"/>
    <property type="project" value="UniProtKB-SubCell"/>
</dbReference>
<keyword evidence="8" id="KW-1185">Reference proteome</keyword>
<comment type="subcellular location">
    <subcellularLocation>
        <location evidence="3">Endoplasmic reticulum membrane</location>
    </subcellularLocation>
</comment>
<gene>
    <name evidence="7" type="ORF">AARE701A_LOCUS15501</name>
</gene>